<evidence type="ECO:0000313" key="2">
    <source>
        <dbReference type="Proteomes" id="UP000014303"/>
    </source>
</evidence>
<accession>A0A8E0IDY8</accession>
<organism evidence="1 2">
    <name type="scientific">Lacticaseibacillus paracasei subsp. paracasei Lpp7</name>
    <dbReference type="NCBI Taxonomy" id="1256200"/>
    <lineage>
        <taxon>Bacteria</taxon>
        <taxon>Bacillati</taxon>
        <taxon>Bacillota</taxon>
        <taxon>Bacilli</taxon>
        <taxon>Lactobacillales</taxon>
        <taxon>Lactobacillaceae</taxon>
        <taxon>Lacticaseibacillus</taxon>
    </lineage>
</organism>
<protein>
    <submittedName>
        <fullName evidence="1">Uncharacterized protein</fullName>
    </submittedName>
</protein>
<reference evidence="1 2" key="1">
    <citation type="journal article" date="2013" name="PLoS ONE">
        <title>Lactobacillus paracasei comparative genomics: towards species pan-genome definition and exploitation of diversity.</title>
        <authorList>
            <person name="Smokvina T."/>
            <person name="Wels M."/>
            <person name="Polka J."/>
            <person name="Chervaux C."/>
            <person name="Brisse S."/>
            <person name="Boekhorst J."/>
            <person name="van Hylckama Vlieg J.E."/>
            <person name="Siezen R.J."/>
        </authorList>
    </citation>
    <scope>NUCLEOTIDE SEQUENCE [LARGE SCALE GENOMIC DNA]</scope>
    <source>
        <strain evidence="1 2">Lpp7</strain>
    </source>
</reference>
<evidence type="ECO:0000313" key="1">
    <source>
        <dbReference type="EMBL" id="EPC48740.1"/>
    </source>
</evidence>
<dbReference type="Proteomes" id="UP000014303">
    <property type="component" value="Unassembled WGS sequence"/>
</dbReference>
<comment type="caution">
    <text evidence="1">The sequence shown here is derived from an EMBL/GenBank/DDBJ whole genome shotgun (WGS) entry which is preliminary data.</text>
</comment>
<dbReference type="EMBL" id="ANJV01000395">
    <property type="protein sequence ID" value="EPC48740.1"/>
    <property type="molecule type" value="Genomic_DNA"/>
</dbReference>
<gene>
    <name evidence="1" type="ORF">Lpp7_14390</name>
</gene>
<dbReference type="AlphaFoldDB" id="A0A8E0IDY8"/>
<sequence>MDNEEFSTYFSENSNAVDMFREKAVDFQEDKNKQRAPAKRLNKTMVANAAEKMVDQFIESVYEKIGLNIKEDQSSSRENWISFIEENEIFDSLEDSVGEMVFE</sequence>
<proteinExistence type="predicted"/>
<name>A0A8E0IDY8_LACPA</name>